<dbReference type="Gene3D" id="3.40.50.1820">
    <property type="entry name" value="alpha/beta hydrolase"/>
    <property type="match status" value="1"/>
</dbReference>
<proteinExistence type="predicted"/>
<sequence>MATRKTIPLKQIDLSYLDWQSNGQPILLLHGLADHALVWSAVGNQLASNYHPIAVDMRGHGESSKPDNGYDFDTVMNDLVQLMDHLGWAAAHIVGHSWSGKMAAYWATRQPERFLSMVLVDPIFIYGMPGIFRLTFPLFYGTLPFLKGMGPFEDWDTAIQQGKRMKQYRGWNELQESVFRESLETMPDGNVGSKFTTAARDGIFDAVLRVPGLTKEIQVPSLFIQPQDGVNRFDWQLKPYQKYLRNLTIQTVPGNHWAFLVKPEAFEQVLSHFLQTIESPVG</sequence>
<dbReference type="Pfam" id="PF00561">
    <property type="entry name" value="Abhydrolase_1"/>
    <property type="match status" value="1"/>
</dbReference>
<dbReference type="GO" id="GO:0046464">
    <property type="term" value="P:acylglycerol catabolic process"/>
    <property type="evidence" value="ECO:0007669"/>
    <property type="project" value="TreeGrafter"/>
</dbReference>
<keyword evidence="3" id="KW-1185">Reference proteome</keyword>
<dbReference type="SUPFAM" id="SSF53474">
    <property type="entry name" value="alpha/beta-Hydrolases"/>
    <property type="match status" value="1"/>
</dbReference>
<dbReference type="AlphaFoldDB" id="A0A947DHW0"/>
<comment type="caution">
    <text evidence="2">The sequence shown here is derived from an EMBL/GenBank/DDBJ whole genome shotgun (WGS) entry which is preliminary data.</text>
</comment>
<name>A0A947DHW0_9CYAN</name>
<keyword evidence="2" id="KW-0378">Hydrolase</keyword>
<evidence type="ECO:0000313" key="2">
    <source>
        <dbReference type="EMBL" id="MBT9316923.1"/>
    </source>
</evidence>
<reference evidence="2" key="1">
    <citation type="submission" date="2020-11" db="EMBL/GenBank/DDBJ databases">
        <authorList>
            <person name="Konstantinou D."/>
            <person name="Gkelis S."/>
            <person name="Popin R."/>
            <person name="Fewer D."/>
            <person name="Sivonen K."/>
        </authorList>
    </citation>
    <scope>NUCLEOTIDE SEQUENCE</scope>
    <source>
        <strain evidence="2">TAU-MAC 1115</strain>
    </source>
</reference>
<gene>
    <name evidence="2" type="ORF">IXB50_15950</name>
</gene>
<dbReference type="InterPro" id="IPR000073">
    <property type="entry name" value="AB_hydrolase_1"/>
</dbReference>
<accession>A0A947DHW0</accession>
<evidence type="ECO:0000313" key="3">
    <source>
        <dbReference type="Proteomes" id="UP000717364"/>
    </source>
</evidence>
<dbReference type="GO" id="GO:0047372">
    <property type="term" value="F:monoacylglycerol lipase activity"/>
    <property type="evidence" value="ECO:0007669"/>
    <property type="project" value="TreeGrafter"/>
</dbReference>
<evidence type="ECO:0000259" key="1">
    <source>
        <dbReference type="Pfam" id="PF00561"/>
    </source>
</evidence>
<dbReference type="PRINTS" id="PR00111">
    <property type="entry name" value="ABHYDROLASE"/>
</dbReference>
<organism evidence="2 3">
    <name type="scientific">Leptothoe spongobia TAU-MAC 1115</name>
    <dbReference type="NCBI Taxonomy" id="1967444"/>
    <lineage>
        <taxon>Bacteria</taxon>
        <taxon>Bacillati</taxon>
        <taxon>Cyanobacteriota</taxon>
        <taxon>Cyanophyceae</taxon>
        <taxon>Nodosilineales</taxon>
        <taxon>Cymatolegaceae</taxon>
        <taxon>Leptothoe</taxon>
        <taxon>Leptothoe spongobia</taxon>
    </lineage>
</organism>
<dbReference type="InterPro" id="IPR050266">
    <property type="entry name" value="AB_hydrolase_sf"/>
</dbReference>
<dbReference type="PANTHER" id="PTHR43798:SF33">
    <property type="entry name" value="HYDROLASE, PUTATIVE (AFU_ORTHOLOGUE AFUA_2G14860)-RELATED"/>
    <property type="match status" value="1"/>
</dbReference>
<feature type="domain" description="AB hydrolase-1" evidence="1">
    <location>
        <begin position="25"/>
        <end position="122"/>
    </location>
</feature>
<reference evidence="2" key="2">
    <citation type="journal article" date="2021" name="Mar. Drugs">
        <title>Genome Reduction and Secondary Metabolism of the Marine Sponge-Associated Cyanobacterium Leptothoe.</title>
        <authorList>
            <person name="Konstantinou D."/>
            <person name="Popin R.V."/>
            <person name="Fewer D.P."/>
            <person name="Sivonen K."/>
            <person name="Gkelis S."/>
        </authorList>
    </citation>
    <scope>NUCLEOTIDE SEQUENCE</scope>
    <source>
        <strain evidence="2">TAU-MAC 1115</strain>
    </source>
</reference>
<dbReference type="InterPro" id="IPR029058">
    <property type="entry name" value="AB_hydrolase_fold"/>
</dbReference>
<dbReference type="PANTHER" id="PTHR43798">
    <property type="entry name" value="MONOACYLGLYCEROL LIPASE"/>
    <property type="match status" value="1"/>
</dbReference>
<dbReference type="GO" id="GO:0016020">
    <property type="term" value="C:membrane"/>
    <property type="evidence" value="ECO:0007669"/>
    <property type="project" value="TreeGrafter"/>
</dbReference>
<dbReference type="RefSeq" id="WP_215609989.1">
    <property type="nucleotide sequence ID" value="NZ_JADOES010000035.1"/>
</dbReference>
<dbReference type="Proteomes" id="UP000717364">
    <property type="component" value="Unassembled WGS sequence"/>
</dbReference>
<dbReference type="EMBL" id="JADOES010000035">
    <property type="protein sequence ID" value="MBT9316923.1"/>
    <property type="molecule type" value="Genomic_DNA"/>
</dbReference>
<protein>
    <submittedName>
        <fullName evidence="2">Alpha/beta hydrolase</fullName>
    </submittedName>
</protein>